<reference evidence="3 4" key="1">
    <citation type="submission" date="2020-04" db="EMBL/GenBank/DDBJ databases">
        <title>Thalassotalea sp. M1531, isolated from the surface of marine red alga.</title>
        <authorList>
            <person name="Pang L."/>
            <person name="Lu D.-C."/>
        </authorList>
    </citation>
    <scope>NUCLEOTIDE SEQUENCE [LARGE SCALE GENOMIC DNA]</scope>
    <source>
        <strain evidence="3 4">M1531</strain>
    </source>
</reference>
<keyword evidence="1" id="KW-0732">Signal</keyword>
<evidence type="ECO:0000313" key="4">
    <source>
        <dbReference type="Proteomes" id="UP000568664"/>
    </source>
</evidence>
<evidence type="ECO:0000256" key="1">
    <source>
        <dbReference type="SAM" id="SignalP"/>
    </source>
</evidence>
<dbReference type="GO" id="GO:0006508">
    <property type="term" value="P:proteolysis"/>
    <property type="evidence" value="ECO:0007669"/>
    <property type="project" value="InterPro"/>
</dbReference>
<accession>A0A7Y0LE00</accession>
<evidence type="ECO:0000259" key="2">
    <source>
        <dbReference type="Pfam" id="PF04389"/>
    </source>
</evidence>
<feature type="domain" description="Peptidase M28" evidence="2">
    <location>
        <begin position="213"/>
        <end position="419"/>
    </location>
</feature>
<evidence type="ECO:0000313" key="3">
    <source>
        <dbReference type="EMBL" id="NMP32803.1"/>
    </source>
</evidence>
<dbReference type="SUPFAM" id="SSF53187">
    <property type="entry name" value="Zn-dependent exopeptidases"/>
    <property type="match status" value="1"/>
</dbReference>
<dbReference type="Proteomes" id="UP000568664">
    <property type="component" value="Unassembled WGS sequence"/>
</dbReference>
<dbReference type="PANTHER" id="PTHR12147">
    <property type="entry name" value="METALLOPEPTIDASE M28 FAMILY MEMBER"/>
    <property type="match status" value="1"/>
</dbReference>
<keyword evidence="4" id="KW-1185">Reference proteome</keyword>
<dbReference type="PANTHER" id="PTHR12147:SF26">
    <property type="entry name" value="PEPTIDASE M28 DOMAIN-CONTAINING PROTEIN"/>
    <property type="match status" value="1"/>
</dbReference>
<dbReference type="AlphaFoldDB" id="A0A7Y0LE00"/>
<gene>
    <name evidence="3" type="ORF">HII17_14700</name>
</gene>
<dbReference type="Pfam" id="PF04389">
    <property type="entry name" value="Peptidase_M28"/>
    <property type="match status" value="1"/>
</dbReference>
<protein>
    <submittedName>
        <fullName evidence="3">M28 family peptidase</fullName>
    </submittedName>
</protein>
<dbReference type="Gene3D" id="3.40.630.10">
    <property type="entry name" value="Zn peptidases"/>
    <property type="match status" value="2"/>
</dbReference>
<feature type="signal peptide" evidence="1">
    <location>
        <begin position="1"/>
        <end position="28"/>
    </location>
</feature>
<organism evidence="3 4">
    <name type="scientific">Thalassotalea algicola</name>
    <dbReference type="NCBI Taxonomy" id="2716224"/>
    <lineage>
        <taxon>Bacteria</taxon>
        <taxon>Pseudomonadati</taxon>
        <taxon>Pseudomonadota</taxon>
        <taxon>Gammaproteobacteria</taxon>
        <taxon>Alteromonadales</taxon>
        <taxon>Colwelliaceae</taxon>
        <taxon>Thalassotalea</taxon>
    </lineage>
</organism>
<dbReference type="InterPro" id="IPR045175">
    <property type="entry name" value="M28_fam"/>
</dbReference>
<comment type="caution">
    <text evidence="3">The sequence shown here is derived from an EMBL/GenBank/DDBJ whole genome shotgun (WGS) entry which is preliminary data.</text>
</comment>
<dbReference type="RefSeq" id="WP_169076098.1">
    <property type="nucleotide sequence ID" value="NZ_JABBXH010000004.1"/>
</dbReference>
<dbReference type="InterPro" id="IPR007484">
    <property type="entry name" value="Peptidase_M28"/>
</dbReference>
<proteinExistence type="predicted"/>
<dbReference type="EMBL" id="JABBXH010000004">
    <property type="protein sequence ID" value="NMP32803.1"/>
    <property type="molecule type" value="Genomic_DNA"/>
</dbReference>
<sequence>MKNITLPILFSVVSAFYVHIATTNTATAATMPLQSITQDMEFLASDQLKGRKVFTPEIDKAAGYIASRFKQVGLKTFKTSYKQNFSIFSITPMLSKLSLNGVDIPDEKIAVATTARNFIWDKESEVNKHVIGENDDLSAALAKINLAGGEHLVVVHHKHEKLFNRYKKFFERGLTKLDDSNTGTLVLVLNNSSQIFKFDIESGSTVTNKKLTNVIGVLPGKTLPHEVVLFSAHYDHLGTKLTKEQTLDQDVIYNGADDNASGVTGILNLAQYYTRQNNNARTLIFAAFTAEEVGGYGSKYFSSHLPSENVIAMINLEMIGKESKFGEGRLWMTGIERSNLATIMNKALRGKTLPIEKDPYPEEQLFYRSDNATLARLGVPAHSFSTVQLKQDEHYHSVSDEFGTIKLSSLKQVLETIARATKPIVSGKATPTRVDTSKVTPDGKIY</sequence>
<name>A0A7Y0LE00_9GAMM</name>
<feature type="chain" id="PRO_5030921728" evidence="1">
    <location>
        <begin position="29"/>
        <end position="446"/>
    </location>
</feature>
<dbReference type="GO" id="GO:0008235">
    <property type="term" value="F:metalloexopeptidase activity"/>
    <property type="evidence" value="ECO:0007669"/>
    <property type="project" value="InterPro"/>
</dbReference>